<feature type="region of interest" description="Disordered" evidence="1">
    <location>
        <begin position="382"/>
        <end position="417"/>
    </location>
</feature>
<dbReference type="STRING" id="429701.A0A2G9HFR1"/>
<gene>
    <name evidence="2" type="ORF">CDL12_10989</name>
</gene>
<feature type="compositionally biased region" description="Low complexity" evidence="1">
    <location>
        <begin position="526"/>
        <end position="539"/>
    </location>
</feature>
<dbReference type="OrthoDB" id="618331at2759"/>
<sequence>MSDLCLCEFEDIAWDELCGTDDHIVPHPGPERVDDQSFLGDSHKKPRREVTNIPSSTRDRSTAEHDEQVTEQVQYSPLSKGRNIMLEKDSWSHTPSGVFPSSSDSGSIKEASSLTSENTTSSSHAFKSNSTCLNGNELCENDTNKANAVDNNSFSFPLSDITHTGNNLDFFENTQDKDSSDFLYYGWPEIGNFEDVDRMFRSCDSTFGLGPSKEEMDWLSSADNIGGSEDVVNSAFKFPSPDTKPVENVSQNDDSPKSYSFNESGMMNEPTKHKDGSWTSEKSGSYISFVTGPAMANGKDGFIPKEQINEQKKQVKLQNQSVGKRKEHCSSNPSFLHMSNLPNEVLQLPSGATSHQTFLSEHALGPDSCNYLRSPLPYVHSNNSSLTNQTSVNPTPSAVKSEDNDLTSTSPRVHMSNLPNEVLQLPSGATSHQTFLSEHALGPDSCNYLRSPLPYVHSNNSSLSNQTSVNPTPSAVKSEDNDLTSTSPRGASHASSLPSLENAHNHSFRVTSPAGSGKREKLHNRQSSQSSEKSSLENASAMVQATIVNPGSTGKQVQYPGDKSENLSGIEEVSHFIPAELGSSNIQESSMMTSGMDDISLEAASFRQLQLVMEQLDLRTRLCIRDSLYRLARSAEQRHNHATLNDSSGDKRDAGGAFMAEGANSLMDMETDTNPIDRSIAHLLFHRPSESIPAHDSSPLKTPSTVCGSATNLPVMVENLATAEETASK</sequence>
<feature type="region of interest" description="Disordered" evidence="1">
    <location>
        <begin position="238"/>
        <end position="279"/>
    </location>
</feature>
<feature type="compositionally biased region" description="Polar residues" evidence="1">
    <location>
        <begin position="248"/>
        <end position="265"/>
    </location>
</feature>
<evidence type="ECO:0000313" key="3">
    <source>
        <dbReference type="Proteomes" id="UP000231279"/>
    </source>
</evidence>
<feature type="compositionally biased region" description="Polar residues" evidence="1">
    <location>
        <begin position="382"/>
        <end position="398"/>
    </location>
</feature>
<keyword evidence="3" id="KW-1185">Reference proteome</keyword>
<evidence type="ECO:0000313" key="2">
    <source>
        <dbReference type="EMBL" id="PIN16355.1"/>
    </source>
</evidence>
<dbReference type="PANTHER" id="PTHR33334">
    <property type="entry name" value="PROTEIN LNK1"/>
    <property type="match status" value="1"/>
</dbReference>
<evidence type="ECO:0008006" key="4">
    <source>
        <dbReference type="Google" id="ProtNLM"/>
    </source>
</evidence>
<feature type="region of interest" description="Disordered" evidence="1">
    <location>
        <begin position="459"/>
        <end position="539"/>
    </location>
</feature>
<protein>
    <recommendedName>
        <fullName evidence="4">Protein LNK1</fullName>
    </recommendedName>
</protein>
<feature type="compositionally biased region" description="Low complexity" evidence="1">
    <location>
        <begin position="95"/>
        <end position="123"/>
    </location>
</feature>
<dbReference type="AlphaFoldDB" id="A0A2G9HFR1"/>
<name>A0A2G9HFR1_9LAMI</name>
<feature type="region of interest" description="Disordered" evidence="1">
    <location>
        <begin position="25"/>
        <end position="127"/>
    </location>
</feature>
<reference evidence="3" key="1">
    <citation type="journal article" date="2018" name="Gigascience">
        <title>Genome assembly of the Pink Ipe (Handroanthus impetiginosus, Bignoniaceae), a highly valued, ecologically keystone Neotropical timber forest tree.</title>
        <authorList>
            <person name="Silva-Junior O.B."/>
            <person name="Grattapaglia D."/>
            <person name="Novaes E."/>
            <person name="Collevatti R.G."/>
        </authorList>
    </citation>
    <scope>NUCLEOTIDE SEQUENCE [LARGE SCALE GENOMIC DNA]</scope>
    <source>
        <strain evidence="3">cv. UFG-1</strain>
    </source>
</reference>
<feature type="compositionally biased region" description="Polar residues" evidence="1">
    <location>
        <begin position="483"/>
        <end position="499"/>
    </location>
</feature>
<dbReference type="InterPro" id="IPR039928">
    <property type="entry name" value="LNK"/>
</dbReference>
<accession>A0A2G9HFR1</accession>
<feature type="compositionally biased region" description="Basic and acidic residues" evidence="1">
    <location>
        <begin position="25"/>
        <end position="35"/>
    </location>
</feature>
<dbReference type="EMBL" id="NKXS01001884">
    <property type="protein sequence ID" value="PIN16355.1"/>
    <property type="molecule type" value="Genomic_DNA"/>
</dbReference>
<dbReference type="GO" id="GO:0006355">
    <property type="term" value="P:regulation of DNA-templated transcription"/>
    <property type="evidence" value="ECO:0007669"/>
    <property type="project" value="InterPro"/>
</dbReference>
<feature type="compositionally biased region" description="Basic and acidic residues" evidence="1">
    <location>
        <begin position="57"/>
        <end position="68"/>
    </location>
</feature>
<evidence type="ECO:0000256" key="1">
    <source>
        <dbReference type="SAM" id="MobiDB-lite"/>
    </source>
</evidence>
<dbReference type="Proteomes" id="UP000231279">
    <property type="component" value="Unassembled WGS sequence"/>
</dbReference>
<comment type="caution">
    <text evidence="2">The sequence shown here is derived from an EMBL/GenBank/DDBJ whole genome shotgun (WGS) entry which is preliminary data.</text>
</comment>
<dbReference type="GO" id="GO:0007623">
    <property type="term" value="P:circadian rhythm"/>
    <property type="evidence" value="ECO:0007669"/>
    <property type="project" value="InterPro"/>
</dbReference>
<feature type="compositionally biased region" description="Polar residues" evidence="1">
    <location>
        <begin position="459"/>
        <end position="475"/>
    </location>
</feature>
<proteinExistence type="predicted"/>
<dbReference type="PANTHER" id="PTHR33334:SF8">
    <property type="entry name" value="PROTEIN LNK1"/>
    <property type="match status" value="1"/>
</dbReference>
<organism evidence="2 3">
    <name type="scientific">Handroanthus impetiginosus</name>
    <dbReference type="NCBI Taxonomy" id="429701"/>
    <lineage>
        <taxon>Eukaryota</taxon>
        <taxon>Viridiplantae</taxon>
        <taxon>Streptophyta</taxon>
        <taxon>Embryophyta</taxon>
        <taxon>Tracheophyta</taxon>
        <taxon>Spermatophyta</taxon>
        <taxon>Magnoliopsida</taxon>
        <taxon>eudicotyledons</taxon>
        <taxon>Gunneridae</taxon>
        <taxon>Pentapetalae</taxon>
        <taxon>asterids</taxon>
        <taxon>lamiids</taxon>
        <taxon>Lamiales</taxon>
        <taxon>Bignoniaceae</taxon>
        <taxon>Crescentiina</taxon>
        <taxon>Tabebuia alliance</taxon>
        <taxon>Handroanthus</taxon>
    </lineage>
</organism>